<evidence type="ECO:0000259" key="4">
    <source>
        <dbReference type="PROSITE" id="PS50837"/>
    </source>
</evidence>
<name>A0A286UCV9_9AGAM</name>
<keyword evidence="1 3" id="KW-0853">WD repeat</keyword>
<dbReference type="Pfam" id="PF24883">
    <property type="entry name" value="NPHP3_N"/>
    <property type="match status" value="1"/>
</dbReference>
<evidence type="ECO:0000313" key="5">
    <source>
        <dbReference type="EMBL" id="PAV17359.1"/>
    </source>
</evidence>
<dbReference type="InterPro" id="IPR019775">
    <property type="entry name" value="WD40_repeat_CS"/>
</dbReference>
<dbReference type="AlphaFoldDB" id="A0A286UCV9"/>
<dbReference type="InterPro" id="IPR036322">
    <property type="entry name" value="WD40_repeat_dom_sf"/>
</dbReference>
<dbReference type="Gene3D" id="3.40.50.300">
    <property type="entry name" value="P-loop containing nucleotide triphosphate hydrolases"/>
    <property type="match status" value="1"/>
</dbReference>
<feature type="domain" description="NACHT" evidence="4">
    <location>
        <begin position="89"/>
        <end position="233"/>
    </location>
</feature>
<evidence type="ECO:0000256" key="3">
    <source>
        <dbReference type="PROSITE-ProRule" id="PRU00221"/>
    </source>
</evidence>
<comment type="caution">
    <text evidence="5">The sequence shown here is derived from an EMBL/GenBank/DDBJ whole genome shotgun (WGS) entry which is preliminary data.</text>
</comment>
<keyword evidence="6" id="KW-1185">Reference proteome</keyword>
<keyword evidence="2" id="KW-0677">Repeat</keyword>
<dbReference type="EMBL" id="NBII01000007">
    <property type="protein sequence ID" value="PAV17359.1"/>
    <property type="molecule type" value="Genomic_DNA"/>
</dbReference>
<dbReference type="InterPro" id="IPR007111">
    <property type="entry name" value="NACHT_NTPase"/>
</dbReference>
<feature type="repeat" description="WD" evidence="3">
    <location>
        <begin position="1023"/>
        <end position="1064"/>
    </location>
</feature>
<dbReference type="PANTHER" id="PTHR22847:SF637">
    <property type="entry name" value="WD REPEAT DOMAIN 5B"/>
    <property type="match status" value="1"/>
</dbReference>
<feature type="repeat" description="WD" evidence="3">
    <location>
        <begin position="938"/>
        <end position="979"/>
    </location>
</feature>
<dbReference type="Gene3D" id="2.130.10.10">
    <property type="entry name" value="YVTN repeat-like/Quinoprotein amine dehydrogenase"/>
    <property type="match status" value="5"/>
</dbReference>
<dbReference type="PRINTS" id="PR00320">
    <property type="entry name" value="GPROTEINBRPT"/>
</dbReference>
<evidence type="ECO:0000256" key="2">
    <source>
        <dbReference type="ARBA" id="ARBA00022737"/>
    </source>
</evidence>
<feature type="repeat" description="WD" evidence="3">
    <location>
        <begin position="907"/>
        <end position="938"/>
    </location>
</feature>
<proteinExistence type="predicted"/>
<dbReference type="STRING" id="2282107.A0A286UCV9"/>
<feature type="repeat" description="WD" evidence="3">
    <location>
        <begin position="744"/>
        <end position="779"/>
    </location>
</feature>
<dbReference type="PROSITE" id="PS00678">
    <property type="entry name" value="WD_REPEATS_1"/>
    <property type="match status" value="7"/>
</dbReference>
<dbReference type="OrthoDB" id="538223at2759"/>
<dbReference type="InterPro" id="IPR001680">
    <property type="entry name" value="WD40_rpt"/>
</dbReference>
<feature type="repeat" description="WD" evidence="3">
    <location>
        <begin position="701"/>
        <end position="742"/>
    </location>
</feature>
<dbReference type="PROSITE" id="PS50837">
    <property type="entry name" value="NACHT"/>
    <property type="match status" value="1"/>
</dbReference>
<dbReference type="InterPro" id="IPR027417">
    <property type="entry name" value="P-loop_NTPase"/>
</dbReference>
<dbReference type="Pfam" id="PF00400">
    <property type="entry name" value="WD40"/>
    <property type="match status" value="11"/>
</dbReference>
<feature type="repeat" description="WD" evidence="3">
    <location>
        <begin position="981"/>
        <end position="1022"/>
    </location>
</feature>
<evidence type="ECO:0000256" key="1">
    <source>
        <dbReference type="ARBA" id="ARBA00022574"/>
    </source>
</evidence>
<dbReference type="SUPFAM" id="SSF50998">
    <property type="entry name" value="Quinoprotein alcohol dehydrogenase-like"/>
    <property type="match status" value="1"/>
</dbReference>
<dbReference type="GO" id="GO:0005634">
    <property type="term" value="C:nucleus"/>
    <property type="evidence" value="ECO:0007669"/>
    <property type="project" value="TreeGrafter"/>
</dbReference>
<reference evidence="5 6" key="1">
    <citation type="journal article" date="2017" name="Mol. Ecol.">
        <title>Comparative and population genomic landscape of Phellinus noxius: A hypervariable fungus causing root rot in trees.</title>
        <authorList>
            <person name="Chung C.L."/>
            <person name="Lee T.J."/>
            <person name="Akiba M."/>
            <person name="Lee H.H."/>
            <person name="Kuo T.H."/>
            <person name="Liu D."/>
            <person name="Ke H.M."/>
            <person name="Yokoi T."/>
            <person name="Roa M.B."/>
            <person name="Lu M.J."/>
            <person name="Chang Y.Y."/>
            <person name="Ann P.J."/>
            <person name="Tsai J.N."/>
            <person name="Chen C.Y."/>
            <person name="Tzean S.S."/>
            <person name="Ota Y."/>
            <person name="Hattori T."/>
            <person name="Sahashi N."/>
            <person name="Liou R.F."/>
            <person name="Kikuchi T."/>
            <person name="Tsai I.J."/>
        </authorList>
    </citation>
    <scope>NUCLEOTIDE SEQUENCE [LARGE SCALE GENOMIC DNA]</scope>
    <source>
        <strain evidence="5 6">FFPRI411160</strain>
    </source>
</reference>
<gene>
    <name evidence="5" type="ORF">PNOK_0742300</name>
</gene>
<feature type="repeat" description="WD" evidence="3">
    <location>
        <begin position="1108"/>
        <end position="1149"/>
    </location>
</feature>
<protein>
    <submittedName>
        <fullName evidence="5">Nucleotide-binding-oligomerization-domain like receptor</fullName>
    </submittedName>
</protein>
<feature type="repeat" description="WD" evidence="3">
    <location>
        <begin position="1066"/>
        <end position="1107"/>
    </location>
</feature>
<dbReference type="InterPro" id="IPR015943">
    <property type="entry name" value="WD40/YVTN_repeat-like_dom_sf"/>
</dbReference>
<dbReference type="InParanoid" id="A0A286UCV9"/>
<keyword evidence="5" id="KW-0675">Receptor</keyword>
<dbReference type="SMART" id="SM00320">
    <property type="entry name" value="WD40"/>
    <property type="match status" value="12"/>
</dbReference>
<dbReference type="PANTHER" id="PTHR22847">
    <property type="entry name" value="WD40 REPEAT PROTEIN"/>
    <property type="match status" value="1"/>
</dbReference>
<organism evidence="5 6">
    <name type="scientific">Pyrrhoderma noxium</name>
    <dbReference type="NCBI Taxonomy" id="2282107"/>
    <lineage>
        <taxon>Eukaryota</taxon>
        <taxon>Fungi</taxon>
        <taxon>Dikarya</taxon>
        <taxon>Basidiomycota</taxon>
        <taxon>Agaricomycotina</taxon>
        <taxon>Agaricomycetes</taxon>
        <taxon>Hymenochaetales</taxon>
        <taxon>Hymenochaetaceae</taxon>
        <taxon>Pyrrhoderma</taxon>
    </lineage>
</organism>
<dbReference type="Proteomes" id="UP000217199">
    <property type="component" value="Unassembled WGS sequence"/>
</dbReference>
<dbReference type="InterPro" id="IPR011047">
    <property type="entry name" value="Quinoprotein_ADH-like_sf"/>
</dbReference>
<dbReference type="PROSITE" id="PS50082">
    <property type="entry name" value="WD_REPEATS_2"/>
    <property type="match status" value="11"/>
</dbReference>
<dbReference type="InterPro" id="IPR056884">
    <property type="entry name" value="NPHP3-like_N"/>
</dbReference>
<evidence type="ECO:0000313" key="6">
    <source>
        <dbReference type="Proteomes" id="UP000217199"/>
    </source>
</evidence>
<dbReference type="SUPFAM" id="SSF52540">
    <property type="entry name" value="P-loop containing nucleoside triphosphate hydrolases"/>
    <property type="match status" value="1"/>
</dbReference>
<dbReference type="InterPro" id="IPR020472">
    <property type="entry name" value="WD40_PAC1"/>
</dbReference>
<dbReference type="GO" id="GO:1990234">
    <property type="term" value="C:transferase complex"/>
    <property type="evidence" value="ECO:0007669"/>
    <property type="project" value="UniProtKB-ARBA"/>
</dbReference>
<dbReference type="CDD" id="cd00200">
    <property type="entry name" value="WD40"/>
    <property type="match status" value="2"/>
</dbReference>
<feature type="repeat" description="WD" evidence="3">
    <location>
        <begin position="836"/>
        <end position="877"/>
    </location>
</feature>
<accession>A0A286UCV9</accession>
<dbReference type="SUPFAM" id="SSF50978">
    <property type="entry name" value="WD40 repeat-like"/>
    <property type="match status" value="1"/>
</dbReference>
<feature type="repeat" description="WD" evidence="3">
    <location>
        <begin position="787"/>
        <end position="828"/>
    </location>
</feature>
<dbReference type="PROSITE" id="PS50294">
    <property type="entry name" value="WD_REPEATS_REGION"/>
    <property type="match status" value="10"/>
</dbReference>
<sequence length="1202" mass="133769">MSFHQSGPNASAYVGVVNDVGGSQYSVNGNNNTFNLGTNDTDNALITRLKNTLNPSHIPGDSRPECLESTRVQTLKGIDEWIYGIGYPSILLLTGGAGTGKSTIATTVAETRRRSGHPVCHLFFIRGKSDPSAVIRTISYNLAVSYPPIARFIDEEVKRSGELSSATLKSQFDILLHKPLSSITSEINHSILIVLDAIDECGTPYSRQVLMSVLRDGIPSLHSAIRFLITGRPEEDIIPFASLSNVRHITLDHQSEESMHDVPVYIEYELGMLRSSNMLKVPSDWPWGERLRTLSESANGLFIWASTAVKFIQDGRLNRLKRLERLVNNPRLLNLNDLYIIVLKNALQWDDDESSIFKDIFSLIFFSKSPLSTKDITGILGLQDDTVSELLSCLRSLVACEEGQPIKIHHTSFYDYLVSCDGQPWYIDIEVQKRNIANICFDRMGELLRYDICGLEMSLKFNKDVPDLHKRIERNIPSFLKYICCNWPKHIRDVPYSQEVCERLKSFAYRQLLFWFEVLSLTGTFSNRVGTALLNTAMWIGNHDQELFLFLRDAYRQAIVFLDPISASTPHIYTSFLRVAIEESIVAKHYSQYAHKRFWIEYIGEKPHNYCIRVIESHYDYVSSVSFSSDGTRIVCGYHVGTVCILDSANWRIIVGPLEGHKGAVRSVTFSPDGRYIVSGSEDCTIIKWDAISGDLIWQSSELHTDSVASVVLSPDGKSIASVSEDCVIRLWNAESGEQDGDPIRGHTGIVSSIAFSPDSLYLVSVSWDETVIVWDVTSRKVKLGPLKEHEGEVNAVEFSPGGDVIVSCSDDGTIRIWDAVTGEVKRVIKTGAPKKFSEDSDIIHVSFAPDGSSFVSLSGEYEIRVWDALGGEEITTSVYKQASINTIAVSPSGLLIVSGMSNGSVFSFSPDERFVASGSSDKTVKLWNISNDDCITFQGHTDSVCSVAFSSSNSHIASGSNDKSIRIWNIDNREMVVGPLIGHIFSVNSVCYSPDGTRIVSGSDDTTVRIWNSETGQLISTLTGHFSWVNSVAYSPDGSRIVSGSHDRTIVVWDVETGQVVCRLVTGYLHSVNSVCFSPDGNKVLSGSDNRYVHIWDASTGNLCRSFEGHMDYVKFVCFFPDGVHFASGSYDGAIRMWTLEDDTNDVIWHLRRDDGWVVGRDGELIMWIPLDLRSHLRLPNSPIVLSSSFSMKLHFVSPET</sequence>
<feature type="repeat" description="WD" evidence="3">
    <location>
        <begin position="658"/>
        <end position="699"/>
    </location>
</feature>